<evidence type="ECO:0000313" key="12">
    <source>
        <dbReference type="Proteomes" id="UP000474042"/>
    </source>
</evidence>
<keyword evidence="5" id="KW-0819">tRNA processing</keyword>
<keyword evidence="4 9" id="KW-0288">FMN</keyword>
<reference evidence="11 12" key="1">
    <citation type="submission" date="2020-01" db="EMBL/GenBank/DDBJ databases">
        <title>Genome sequence of a 1,3-propanediol producer, Clostridium butyricum S3.</title>
        <authorList>
            <person name="Zhou J."/>
        </authorList>
    </citation>
    <scope>NUCLEOTIDE SEQUENCE [LARGE SCALE GENOMIC DNA]</scope>
    <source>
        <strain evidence="11 12">S3</strain>
    </source>
</reference>
<comment type="caution">
    <text evidence="11">The sequence shown here is derived from an EMBL/GenBank/DDBJ whole genome shotgun (WGS) entry which is preliminary data.</text>
</comment>
<evidence type="ECO:0000256" key="3">
    <source>
        <dbReference type="ARBA" id="ARBA00022630"/>
    </source>
</evidence>
<evidence type="ECO:0000256" key="2">
    <source>
        <dbReference type="ARBA" id="ARBA00009542"/>
    </source>
</evidence>
<dbReference type="Proteomes" id="UP000474042">
    <property type="component" value="Unassembled WGS sequence"/>
</dbReference>
<evidence type="ECO:0000256" key="1">
    <source>
        <dbReference type="ARBA" id="ARBA00001917"/>
    </source>
</evidence>
<evidence type="ECO:0000256" key="5">
    <source>
        <dbReference type="ARBA" id="ARBA00022694"/>
    </source>
</evidence>
<feature type="domain" description="DUS-like FMN-binding" evidence="10">
    <location>
        <begin position="6"/>
        <end position="301"/>
    </location>
</feature>
<organism evidence="11 12">
    <name type="scientific">Clostridium butyricum</name>
    <dbReference type="NCBI Taxonomy" id="1492"/>
    <lineage>
        <taxon>Bacteria</taxon>
        <taxon>Bacillati</taxon>
        <taxon>Bacillota</taxon>
        <taxon>Clostridia</taxon>
        <taxon>Eubacteriales</taxon>
        <taxon>Clostridiaceae</taxon>
        <taxon>Clostridium</taxon>
    </lineage>
</organism>
<evidence type="ECO:0000256" key="7">
    <source>
        <dbReference type="ARBA" id="ARBA00023002"/>
    </source>
</evidence>
<name>A0A6L9EUG9_CLOBU</name>
<feature type="active site" description="Proton donor" evidence="8">
    <location>
        <position position="94"/>
    </location>
</feature>
<comment type="cofactor">
    <cofactor evidence="1 9">
        <name>FMN</name>
        <dbReference type="ChEBI" id="CHEBI:58210"/>
    </cofactor>
</comment>
<gene>
    <name evidence="11" type="ORF">GND98_019285</name>
</gene>
<comment type="similarity">
    <text evidence="2">Belongs to the Dus family.</text>
</comment>
<dbReference type="Pfam" id="PF01207">
    <property type="entry name" value="Dus"/>
    <property type="match status" value="1"/>
</dbReference>
<feature type="binding site" evidence="9">
    <location>
        <position position="162"/>
    </location>
    <ligand>
        <name>FMN</name>
        <dbReference type="ChEBI" id="CHEBI:58210"/>
    </ligand>
</feature>
<feature type="binding site" evidence="9">
    <location>
        <position position="64"/>
    </location>
    <ligand>
        <name>FMN</name>
        <dbReference type="ChEBI" id="CHEBI:58210"/>
    </ligand>
</feature>
<feature type="binding site" evidence="9">
    <location>
        <begin position="218"/>
        <end position="219"/>
    </location>
    <ligand>
        <name>FMN</name>
        <dbReference type="ChEBI" id="CHEBI:58210"/>
    </ligand>
</feature>
<feature type="binding site" evidence="9">
    <location>
        <position position="133"/>
    </location>
    <ligand>
        <name>FMN</name>
        <dbReference type="ChEBI" id="CHEBI:58210"/>
    </ligand>
</feature>
<evidence type="ECO:0000256" key="8">
    <source>
        <dbReference type="PIRSR" id="PIRSR006621-1"/>
    </source>
</evidence>
<evidence type="ECO:0000313" key="11">
    <source>
        <dbReference type="EMBL" id="NAS19904.1"/>
    </source>
</evidence>
<dbReference type="PANTHER" id="PTHR45846:SF1">
    <property type="entry name" value="TRNA-DIHYDROURIDINE(47) SYNTHASE [NAD(P)(+)]-LIKE"/>
    <property type="match status" value="1"/>
</dbReference>
<dbReference type="Gene3D" id="3.20.20.70">
    <property type="entry name" value="Aldolase class I"/>
    <property type="match status" value="1"/>
</dbReference>
<evidence type="ECO:0000256" key="9">
    <source>
        <dbReference type="PIRSR" id="PIRSR006621-2"/>
    </source>
</evidence>
<evidence type="ECO:0000256" key="4">
    <source>
        <dbReference type="ARBA" id="ARBA00022643"/>
    </source>
</evidence>
<keyword evidence="3" id="KW-0285">Flavoprotein</keyword>
<dbReference type="InterPro" id="IPR035587">
    <property type="entry name" value="DUS-like_FMN-bd"/>
</dbReference>
<dbReference type="SUPFAM" id="SSF51395">
    <property type="entry name" value="FMN-linked oxidoreductases"/>
    <property type="match status" value="1"/>
</dbReference>
<evidence type="ECO:0000256" key="6">
    <source>
        <dbReference type="ARBA" id="ARBA00022857"/>
    </source>
</evidence>
<proteinExistence type="inferred from homology"/>
<dbReference type="InterPro" id="IPR013785">
    <property type="entry name" value="Aldolase_TIM"/>
</dbReference>
<keyword evidence="7" id="KW-0560">Oxidoreductase</keyword>
<dbReference type="InterPro" id="IPR018517">
    <property type="entry name" value="tRNA_hU_synthase_CS"/>
</dbReference>
<protein>
    <submittedName>
        <fullName evidence="11">Diguanylate cyclase</fullName>
    </submittedName>
</protein>
<dbReference type="CDD" id="cd02801">
    <property type="entry name" value="DUS_like_FMN"/>
    <property type="match status" value="1"/>
</dbReference>
<feature type="non-terminal residue" evidence="11">
    <location>
        <position position="321"/>
    </location>
</feature>
<dbReference type="EMBL" id="WOFV02000123">
    <property type="protein sequence ID" value="NAS19904.1"/>
    <property type="molecule type" value="Genomic_DNA"/>
</dbReference>
<dbReference type="GO" id="GO:0017150">
    <property type="term" value="F:tRNA dihydrouridine synthase activity"/>
    <property type="evidence" value="ECO:0007669"/>
    <property type="project" value="InterPro"/>
</dbReference>
<dbReference type="GO" id="GO:0003723">
    <property type="term" value="F:RNA binding"/>
    <property type="evidence" value="ECO:0007669"/>
    <property type="project" value="TreeGrafter"/>
</dbReference>
<dbReference type="InterPro" id="IPR001269">
    <property type="entry name" value="DUS_fam"/>
</dbReference>
<dbReference type="PIRSF" id="PIRSF006621">
    <property type="entry name" value="Dus"/>
    <property type="match status" value="1"/>
</dbReference>
<keyword evidence="6" id="KW-0521">NADP</keyword>
<sequence>MKFYFAPLEGVTGYIYRNAYEKYFGKIDKYFTPFVAPTSNMCFTSRELNDILPEHNKGINVIPQILTNNSEYFIYTMNEMKNMGYDEVNLNLGCPSGTVVAKGRGSGFLAHKDELDRFLDAIFSKTEIKLSIKTRIGVNSSEDFNDIMKIYNKYPLEELIIHPRIQKDFYKNTPNIDVFKEALKSSKNPVCYNGDIFNSHDYKRVVDECSDINAVMLGRGIITNPGLIKEITDNEFTDKKNLKKFHDEVYLGYKEILSGDKNVLFKMKEFWFYMINVFEESEKIAKKIKKAKSANEYEAAVSMLFNDVAALKSKFIYMFKI</sequence>
<keyword evidence="9" id="KW-0547">Nucleotide-binding</keyword>
<evidence type="ECO:0000259" key="10">
    <source>
        <dbReference type="Pfam" id="PF01207"/>
    </source>
</evidence>
<dbReference type="PROSITE" id="PS01136">
    <property type="entry name" value="UPF0034"/>
    <property type="match status" value="1"/>
</dbReference>
<dbReference type="AlphaFoldDB" id="A0A6L9EUG9"/>
<dbReference type="PANTHER" id="PTHR45846">
    <property type="entry name" value="TRNA-DIHYDROURIDINE(47) SYNTHASE [NAD(P)(+)]-LIKE"/>
    <property type="match status" value="1"/>
</dbReference>
<dbReference type="GO" id="GO:0050660">
    <property type="term" value="F:flavin adenine dinucleotide binding"/>
    <property type="evidence" value="ECO:0007669"/>
    <property type="project" value="InterPro"/>
</dbReference>
<accession>A0A6L9EUG9</accession>